<dbReference type="RefSeq" id="WP_223705986.1">
    <property type="nucleotide sequence ID" value="NZ_JAINUY010000003.1"/>
</dbReference>
<accession>A0A9X1HA58</accession>
<gene>
    <name evidence="2" type="ORF">K6T82_11330</name>
</gene>
<dbReference type="AlphaFoldDB" id="A0A9X1HA58"/>
<organism evidence="2 3">
    <name type="scientific">Flavobacterium potami</name>
    <dbReference type="NCBI Taxonomy" id="2872310"/>
    <lineage>
        <taxon>Bacteria</taxon>
        <taxon>Pseudomonadati</taxon>
        <taxon>Bacteroidota</taxon>
        <taxon>Flavobacteriia</taxon>
        <taxon>Flavobacteriales</taxon>
        <taxon>Flavobacteriaceae</taxon>
        <taxon>Flavobacterium</taxon>
    </lineage>
</organism>
<dbReference type="EMBL" id="JAINUY010000003">
    <property type="protein sequence ID" value="MBZ4035360.1"/>
    <property type="molecule type" value="Genomic_DNA"/>
</dbReference>
<proteinExistence type="predicted"/>
<dbReference type="Pfam" id="PF08878">
    <property type="entry name" value="HamA"/>
    <property type="match status" value="1"/>
</dbReference>
<dbReference type="InterPro" id="IPR014976">
    <property type="entry name" value="AbpA_HamA_C"/>
</dbReference>
<keyword evidence="3" id="KW-1185">Reference proteome</keyword>
<reference evidence="2 3" key="1">
    <citation type="journal article" date="2023" name="Antonie Van Leeuwenhoek">
        <title>Flavobacterium potami sp. nov., a multi-metal resistance genes harbouring bacterium isolated from shallow river silt.</title>
        <authorList>
            <person name="Li S."/>
            <person name="Mao S."/>
            <person name="Mu W."/>
            <person name="Guo B."/>
            <person name="Li C."/>
            <person name="Zhu Q."/>
            <person name="Hou X."/>
            <person name="Zhao Y."/>
            <person name="Wei S."/>
            <person name="Liu H."/>
            <person name="Liu A."/>
        </authorList>
    </citation>
    <scope>NUCLEOTIDE SEQUENCE [LARGE SCALE GENOMIC DNA]</scope>
    <source>
        <strain evidence="2 3">17A</strain>
    </source>
</reference>
<comment type="caution">
    <text evidence="2">The sequence shown here is derived from an EMBL/GenBank/DDBJ whole genome shotgun (WGS) entry which is preliminary data.</text>
</comment>
<evidence type="ECO:0000259" key="1">
    <source>
        <dbReference type="Pfam" id="PF08878"/>
    </source>
</evidence>
<name>A0A9X1HA58_9FLAO</name>
<protein>
    <submittedName>
        <fullName evidence="2">DUF1837 domain-containing protein</fullName>
    </submittedName>
</protein>
<evidence type="ECO:0000313" key="3">
    <source>
        <dbReference type="Proteomes" id="UP001139366"/>
    </source>
</evidence>
<feature type="domain" description="Anti-bacteriophage protein A/HamA C-terminal" evidence="1">
    <location>
        <begin position="85"/>
        <end position="339"/>
    </location>
</feature>
<dbReference type="Proteomes" id="UP001139366">
    <property type="component" value="Unassembled WGS sequence"/>
</dbReference>
<evidence type="ECO:0000313" key="2">
    <source>
        <dbReference type="EMBL" id="MBZ4035360.1"/>
    </source>
</evidence>
<sequence length="347" mass="40113">MKTGTYTCTKILLKNYIAVKRKVITEIRKRKRSKIYMFDVNCFFMKQPLIDLIKNTVIFECSLPCGLRKLEKSPLSTKEDNCFKVIDASNLSKVIYNNIINYAFDVFEMLQEDEVLLTKALYSRIRYNHTAKEAAKIGYGFYGEVLLHALLHVIYKVPPLISKGHFFISGNGESKGYDSYHLVEASGQIHLWFGEAKFRETSASCIKTALEELPNKVLTDKYFLENNFIPIFDEMSKSSNYDALLASSRLLEIKMQWVEKAKIDIEDFKANDIGVVYPIMIAFKQSSGGYDKSISNCLDYIKKNYAELKFDNLSIERTIFFIFIPIEDVQLVKKTVIKWIESKEQLI</sequence>